<feature type="transmembrane region" description="Helical" evidence="1">
    <location>
        <begin position="151"/>
        <end position="170"/>
    </location>
</feature>
<dbReference type="EMBL" id="CP036425">
    <property type="protein sequence ID" value="QDU34705.1"/>
    <property type="molecule type" value="Genomic_DNA"/>
</dbReference>
<evidence type="ECO:0000313" key="2">
    <source>
        <dbReference type="EMBL" id="QDU34705.1"/>
    </source>
</evidence>
<keyword evidence="1" id="KW-0472">Membrane</keyword>
<feature type="transmembrane region" description="Helical" evidence="1">
    <location>
        <begin position="442"/>
        <end position="462"/>
    </location>
</feature>
<feature type="transmembrane region" description="Helical" evidence="1">
    <location>
        <begin position="354"/>
        <end position="372"/>
    </location>
</feature>
<keyword evidence="1" id="KW-0812">Transmembrane</keyword>
<feature type="transmembrane region" description="Helical" evidence="1">
    <location>
        <begin position="406"/>
        <end position="430"/>
    </location>
</feature>
<feature type="transmembrane region" description="Helical" evidence="1">
    <location>
        <begin position="296"/>
        <end position="316"/>
    </location>
</feature>
<evidence type="ECO:0000256" key="1">
    <source>
        <dbReference type="SAM" id="Phobius"/>
    </source>
</evidence>
<feature type="transmembrane region" description="Helical" evidence="1">
    <location>
        <begin position="233"/>
        <end position="249"/>
    </location>
</feature>
<protein>
    <recommendedName>
        <fullName evidence="4">DUF2029 domain-containing protein</fullName>
    </recommendedName>
</protein>
<sequence>MNKLRLTTHVTFAMIALTILAIAAFVAALVHLSATWPHPLPTGVPTSQLIPYWITYASLFLALSLSVYLTVRHSPFTTRATFWLILTVAILARLTTTIATQPTLSDDIWRYIHDGATLASGQNPYQTAPADITPEQSPSPPEVKNRINHPHLNTIYLPVSQYIFALISLLKPQTWSSLGDDTFRLAFVLFDIAIIILMLRYLAKRGSSLWLAALYAWHPLPISEIAGSGHQDVLGILPLLAALILFASLQSPHIKRPLTRLYFTGKLFALSLAVKPIALPLFLPILFKLRKQPKRIFLLLFSTTKFLLILFLPFLFLPGSITGLIQTSKTFTTKWAANASLHPYLALITNNSNTLTNLLIAAILLAVLVVALKRNLNIFAIALWYIFAALLLSTTVHPWYVLWLLALIPFHFNLAAWLFTLTITLAYTAHANPQGYIVPTPYLLLEYLPVYLAISVLTIYAVTQKSNRQIEQK</sequence>
<reference evidence="2 3" key="1">
    <citation type="submission" date="2019-02" db="EMBL/GenBank/DDBJ databases">
        <title>Deep-cultivation of Planctomycetes and their phenomic and genomic characterization uncovers novel biology.</title>
        <authorList>
            <person name="Wiegand S."/>
            <person name="Jogler M."/>
            <person name="Boedeker C."/>
            <person name="Pinto D."/>
            <person name="Vollmers J."/>
            <person name="Rivas-Marin E."/>
            <person name="Kohn T."/>
            <person name="Peeters S.H."/>
            <person name="Heuer A."/>
            <person name="Rast P."/>
            <person name="Oberbeckmann S."/>
            <person name="Bunk B."/>
            <person name="Jeske O."/>
            <person name="Meyerdierks A."/>
            <person name="Storesund J.E."/>
            <person name="Kallscheuer N."/>
            <person name="Luecker S."/>
            <person name="Lage O.M."/>
            <person name="Pohl T."/>
            <person name="Merkel B.J."/>
            <person name="Hornburger P."/>
            <person name="Mueller R.-W."/>
            <person name="Bruemmer F."/>
            <person name="Labrenz M."/>
            <person name="Spormann A.M."/>
            <person name="Op den Camp H."/>
            <person name="Overmann J."/>
            <person name="Amann R."/>
            <person name="Jetten M.S.M."/>
            <person name="Mascher T."/>
            <person name="Medema M.H."/>
            <person name="Devos D.P."/>
            <person name="Kaster A.-K."/>
            <person name="Ovreas L."/>
            <person name="Rohde M."/>
            <person name="Galperin M.Y."/>
            <person name="Jogler C."/>
        </authorList>
    </citation>
    <scope>NUCLEOTIDE SEQUENCE [LARGE SCALE GENOMIC DNA]</scope>
    <source>
        <strain evidence="2 3">KS4</strain>
    </source>
</reference>
<dbReference type="Proteomes" id="UP000317369">
    <property type="component" value="Chromosome"/>
</dbReference>
<feature type="transmembrane region" description="Helical" evidence="1">
    <location>
        <begin position="379"/>
        <end position="400"/>
    </location>
</feature>
<evidence type="ECO:0008006" key="4">
    <source>
        <dbReference type="Google" id="ProtNLM"/>
    </source>
</evidence>
<dbReference type="Pfam" id="PF26314">
    <property type="entry name" value="MptA_B_family"/>
    <property type="match status" value="1"/>
</dbReference>
<dbReference type="RefSeq" id="WP_145078924.1">
    <property type="nucleotide sequence ID" value="NZ_CP036425.1"/>
</dbReference>
<feature type="transmembrane region" description="Helical" evidence="1">
    <location>
        <begin position="12"/>
        <end position="30"/>
    </location>
</feature>
<keyword evidence="3" id="KW-1185">Reference proteome</keyword>
<gene>
    <name evidence="2" type="ORF">KS4_27790</name>
</gene>
<proteinExistence type="predicted"/>
<dbReference type="OrthoDB" id="3362857at2"/>
<dbReference type="KEGG" id="pcor:KS4_27790"/>
<feature type="transmembrane region" description="Helical" evidence="1">
    <location>
        <begin position="50"/>
        <end position="69"/>
    </location>
</feature>
<organism evidence="2 3">
    <name type="scientific">Poriferisphaera corsica</name>
    <dbReference type="NCBI Taxonomy" id="2528020"/>
    <lineage>
        <taxon>Bacteria</taxon>
        <taxon>Pseudomonadati</taxon>
        <taxon>Planctomycetota</taxon>
        <taxon>Phycisphaerae</taxon>
        <taxon>Phycisphaerales</taxon>
        <taxon>Phycisphaeraceae</taxon>
        <taxon>Poriferisphaera</taxon>
    </lineage>
</organism>
<evidence type="ECO:0000313" key="3">
    <source>
        <dbReference type="Proteomes" id="UP000317369"/>
    </source>
</evidence>
<accession>A0A517YWU6</accession>
<name>A0A517YWU6_9BACT</name>
<dbReference type="AlphaFoldDB" id="A0A517YWU6"/>
<feature type="transmembrane region" description="Helical" evidence="1">
    <location>
        <begin position="269"/>
        <end position="289"/>
    </location>
</feature>
<keyword evidence="1" id="KW-1133">Transmembrane helix</keyword>
<feature type="transmembrane region" description="Helical" evidence="1">
    <location>
        <begin position="182"/>
        <end position="203"/>
    </location>
</feature>